<keyword evidence="5" id="KW-0067">ATP-binding</keyword>
<keyword evidence="3" id="KW-0235">DNA replication</keyword>
<dbReference type="InterPro" id="IPR018312">
    <property type="entry name" value="Chromosome_initiator_DnaA_CS"/>
</dbReference>
<dbReference type="GO" id="GO:0008289">
    <property type="term" value="F:lipid binding"/>
    <property type="evidence" value="ECO:0007669"/>
    <property type="project" value="UniProtKB-KW"/>
</dbReference>
<dbReference type="EMBL" id="CAFBPF010000028">
    <property type="protein sequence ID" value="CAB5004586.1"/>
    <property type="molecule type" value="Genomic_DNA"/>
</dbReference>
<keyword evidence="4" id="KW-0547">Nucleotide-binding</keyword>
<evidence type="ECO:0000256" key="5">
    <source>
        <dbReference type="ARBA" id="ARBA00022840"/>
    </source>
</evidence>
<dbReference type="PANTHER" id="PTHR30050:SF2">
    <property type="entry name" value="CHROMOSOMAL REPLICATION INITIATOR PROTEIN DNAA"/>
    <property type="match status" value="1"/>
</dbReference>
<accession>A0A6J6YF26</accession>
<dbReference type="PROSITE" id="PS01008">
    <property type="entry name" value="DNAA"/>
    <property type="match status" value="1"/>
</dbReference>
<dbReference type="Gene3D" id="1.10.8.60">
    <property type="match status" value="1"/>
</dbReference>
<dbReference type="Gene3D" id="3.30.300.180">
    <property type="match status" value="1"/>
</dbReference>
<keyword evidence="2" id="KW-0963">Cytoplasm</keyword>
<dbReference type="Gene3D" id="3.40.50.300">
    <property type="entry name" value="P-loop containing nucleotide triphosphate hydrolases"/>
    <property type="match status" value="1"/>
</dbReference>
<dbReference type="PRINTS" id="PR00051">
    <property type="entry name" value="DNAA"/>
</dbReference>
<evidence type="ECO:0000259" key="10">
    <source>
        <dbReference type="SMART" id="SM00760"/>
    </source>
</evidence>
<name>A0A6J6YF26_9ZZZZ</name>
<dbReference type="InterPro" id="IPR013159">
    <property type="entry name" value="DnaA_C"/>
</dbReference>
<dbReference type="NCBIfam" id="TIGR00362">
    <property type="entry name" value="DnaA"/>
    <property type="match status" value="1"/>
</dbReference>
<dbReference type="GO" id="GO:0003688">
    <property type="term" value="F:DNA replication origin binding"/>
    <property type="evidence" value="ECO:0007669"/>
    <property type="project" value="InterPro"/>
</dbReference>
<dbReference type="HAMAP" id="MF_00377">
    <property type="entry name" value="DnaA_bact"/>
    <property type="match status" value="1"/>
</dbReference>
<keyword evidence="6" id="KW-0446">Lipid-binding</keyword>
<dbReference type="AlphaFoldDB" id="A0A6J6YF26"/>
<dbReference type="Pfam" id="PF00308">
    <property type="entry name" value="Bac_DnaA"/>
    <property type="match status" value="1"/>
</dbReference>
<dbReference type="InterPro" id="IPR020591">
    <property type="entry name" value="Chromosome_initiator_DnaA-like"/>
</dbReference>
<dbReference type="Pfam" id="PF11638">
    <property type="entry name" value="DnaA_N"/>
    <property type="match status" value="1"/>
</dbReference>
<comment type="similarity">
    <text evidence="1">Belongs to the DnaA family.</text>
</comment>
<evidence type="ECO:0000256" key="8">
    <source>
        <dbReference type="SAM" id="MobiDB-lite"/>
    </source>
</evidence>
<dbReference type="InterPro" id="IPR010921">
    <property type="entry name" value="Trp_repressor/repl_initiator"/>
</dbReference>
<dbReference type="PANTHER" id="PTHR30050">
    <property type="entry name" value="CHROMOSOMAL REPLICATION INITIATOR PROTEIN DNAA"/>
    <property type="match status" value="1"/>
</dbReference>
<feature type="domain" description="AAA+ ATPase" evidence="9">
    <location>
        <begin position="182"/>
        <end position="310"/>
    </location>
</feature>
<dbReference type="EMBL" id="CAFAAH010000231">
    <property type="protein sequence ID" value="CAB4807065.1"/>
    <property type="molecule type" value="Genomic_DNA"/>
</dbReference>
<dbReference type="GO" id="GO:0006275">
    <property type="term" value="P:regulation of DNA replication"/>
    <property type="evidence" value="ECO:0007669"/>
    <property type="project" value="InterPro"/>
</dbReference>
<feature type="domain" description="Chromosomal replication initiator DnaA C-terminal" evidence="10">
    <location>
        <begin position="395"/>
        <end position="464"/>
    </location>
</feature>
<dbReference type="SUPFAM" id="SSF48295">
    <property type="entry name" value="TrpR-like"/>
    <property type="match status" value="1"/>
</dbReference>
<dbReference type="SMART" id="SM00760">
    <property type="entry name" value="Bac_DnaA_C"/>
    <property type="match status" value="1"/>
</dbReference>
<dbReference type="SUPFAM" id="SSF52540">
    <property type="entry name" value="P-loop containing nucleoside triphosphate hydrolases"/>
    <property type="match status" value="1"/>
</dbReference>
<dbReference type="InterPro" id="IPR024633">
    <property type="entry name" value="DnaA_N_dom"/>
</dbReference>
<evidence type="ECO:0000259" key="9">
    <source>
        <dbReference type="SMART" id="SM00382"/>
    </source>
</evidence>
<dbReference type="FunFam" id="3.40.50.300:FF:000150">
    <property type="entry name" value="Chromosomal replication initiator protein DnaA"/>
    <property type="match status" value="1"/>
</dbReference>
<sequence length="491" mass="54980">MTQAEELWAIGAAAVRAELKDATWNAWFREVRAVSFDGEVLTLSVPSGVAREKLRSNYTGLLTSLLQEATGEEIEVELIISTPDRIEQSITLDETLSLHYDNPSRGPARSNPLGDNQGRAQQQSSDSGSSNSGASDAGGRGENQAQWASLNPRYTFEHFVIGASNRFAHAAALSVAENPARSYNPLFIYGPAGLGKTHLLHAIGNYVRDVHKLQRVRYVSTETLMNEFVDSIRSNTSNAFRRRYREVEVLLVDDIQFLERSQQLQEEFFHTFNSLHAAGNQIVISSDRPPKQIPRLEDRLRTRLEWGLITDVSPPEFETRLAILRMKAESENLAGLPPEVLDFIASNISDNVRELEGALIRVAAYSSLNRSPLTEEIAKQVLHDILPPTKPRVITPALILDETAKMFGFPVEDLCGRSRRRPLVMARQIGMYVFREMTDYSYPRIAEEFGGRDHTTVIHAVEKIKGLLTERHTVFDQVNELMGRIRLGTGG</sequence>
<dbReference type="GO" id="GO:0006270">
    <property type="term" value="P:DNA replication initiation"/>
    <property type="evidence" value="ECO:0007669"/>
    <property type="project" value="InterPro"/>
</dbReference>
<feature type="region of interest" description="Disordered" evidence="8">
    <location>
        <begin position="98"/>
        <end position="143"/>
    </location>
</feature>
<dbReference type="Gene3D" id="1.10.1750.10">
    <property type="match status" value="1"/>
</dbReference>
<dbReference type="InterPro" id="IPR003593">
    <property type="entry name" value="AAA+_ATPase"/>
</dbReference>
<dbReference type="CDD" id="cd00009">
    <property type="entry name" value="AAA"/>
    <property type="match status" value="1"/>
</dbReference>
<dbReference type="GO" id="GO:0005524">
    <property type="term" value="F:ATP binding"/>
    <property type="evidence" value="ECO:0007669"/>
    <property type="project" value="UniProtKB-KW"/>
</dbReference>
<evidence type="ECO:0000256" key="1">
    <source>
        <dbReference type="ARBA" id="ARBA00006583"/>
    </source>
</evidence>
<evidence type="ECO:0000256" key="2">
    <source>
        <dbReference type="ARBA" id="ARBA00022490"/>
    </source>
</evidence>
<dbReference type="CDD" id="cd06571">
    <property type="entry name" value="Bac_DnaA_C"/>
    <property type="match status" value="1"/>
</dbReference>
<evidence type="ECO:0000256" key="4">
    <source>
        <dbReference type="ARBA" id="ARBA00022741"/>
    </source>
</evidence>
<dbReference type="InterPro" id="IPR013317">
    <property type="entry name" value="DnaA_dom"/>
</dbReference>
<dbReference type="InterPro" id="IPR001957">
    <property type="entry name" value="Chromosome_initiator_DnaA"/>
</dbReference>
<protein>
    <submittedName>
        <fullName evidence="11">Unannotated protein</fullName>
    </submittedName>
</protein>
<feature type="compositionally biased region" description="Low complexity" evidence="8">
    <location>
        <begin position="117"/>
        <end position="135"/>
    </location>
</feature>
<evidence type="ECO:0000313" key="11">
    <source>
        <dbReference type="EMBL" id="CAB4807065.1"/>
    </source>
</evidence>
<dbReference type="FunFam" id="1.10.8.60:FF:000003">
    <property type="entry name" value="Chromosomal replication initiator protein DnaA"/>
    <property type="match status" value="1"/>
</dbReference>
<dbReference type="InterPro" id="IPR027417">
    <property type="entry name" value="P-loop_NTPase"/>
</dbReference>
<evidence type="ECO:0000256" key="3">
    <source>
        <dbReference type="ARBA" id="ARBA00022705"/>
    </source>
</evidence>
<dbReference type="SMART" id="SM00382">
    <property type="entry name" value="AAA"/>
    <property type="match status" value="1"/>
</dbReference>
<dbReference type="GO" id="GO:0005886">
    <property type="term" value="C:plasma membrane"/>
    <property type="evidence" value="ECO:0007669"/>
    <property type="project" value="TreeGrafter"/>
</dbReference>
<evidence type="ECO:0000313" key="12">
    <source>
        <dbReference type="EMBL" id="CAB5004586.1"/>
    </source>
</evidence>
<evidence type="ECO:0000256" key="7">
    <source>
        <dbReference type="ARBA" id="ARBA00023125"/>
    </source>
</evidence>
<proteinExistence type="inferred from homology"/>
<dbReference type="InterPro" id="IPR038454">
    <property type="entry name" value="DnaA_N_sf"/>
</dbReference>
<dbReference type="NCBIfam" id="NF010686">
    <property type="entry name" value="PRK14086.1"/>
    <property type="match status" value="1"/>
</dbReference>
<organism evidence="11">
    <name type="scientific">freshwater metagenome</name>
    <dbReference type="NCBI Taxonomy" id="449393"/>
    <lineage>
        <taxon>unclassified sequences</taxon>
        <taxon>metagenomes</taxon>
        <taxon>ecological metagenomes</taxon>
    </lineage>
</organism>
<gene>
    <name evidence="11" type="ORF">UFOPK2996_01390</name>
    <name evidence="12" type="ORF">UFOPK4071_00368</name>
</gene>
<keyword evidence="7" id="KW-0238">DNA-binding</keyword>
<reference evidence="11" key="1">
    <citation type="submission" date="2020-05" db="EMBL/GenBank/DDBJ databases">
        <authorList>
            <person name="Chiriac C."/>
            <person name="Salcher M."/>
            <person name="Ghai R."/>
            <person name="Kavagutti S V."/>
        </authorList>
    </citation>
    <scope>NUCLEOTIDE SEQUENCE</scope>
</reference>
<dbReference type="Pfam" id="PF08299">
    <property type="entry name" value="Bac_DnaA_C"/>
    <property type="match status" value="1"/>
</dbReference>
<evidence type="ECO:0000256" key="6">
    <source>
        <dbReference type="ARBA" id="ARBA00023121"/>
    </source>
</evidence>